<evidence type="ECO:0000313" key="1">
    <source>
        <dbReference type="EMBL" id="TKR58496.1"/>
    </source>
</evidence>
<reference evidence="1 2" key="2">
    <citation type="journal article" date="2019" name="G3 (Bethesda)">
        <title>Hybrid Assembly of the Genome of the Entomopathogenic Nematode Steinernema carpocapsae Identifies the X-Chromosome.</title>
        <authorList>
            <person name="Serra L."/>
            <person name="Macchietto M."/>
            <person name="Macias-Munoz A."/>
            <person name="McGill C.J."/>
            <person name="Rodriguez I.M."/>
            <person name="Rodriguez B."/>
            <person name="Murad R."/>
            <person name="Mortazavi A."/>
        </authorList>
    </citation>
    <scope>NUCLEOTIDE SEQUENCE [LARGE SCALE GENOMIC DNA]</scope>
    <source>
        <strain evidence="1 2">ALL</strain>
    </source>
</reference>
<keyword evidence="2" id="KW-1185">Reference proteome</keyword>
<name>A0A4U5LR87_STECR</name>
<evidence type="ECO:0000313" key="2">
    <source>
        <dbReference type="Proteomes" id="UP000298663"/>
    </source>
</evidence>
<accession>A0A4U5LR87</accession>
<dbReference type="Proteomes" id="UP000298663">
    <property type="component" value="Unassembled WGS sequence"/>
</dbReference>
<organism evidence="1 2">
    <name type="scientific">Steinernema carpocapsae</name>
    <name type="common">Entomopathogenic nematode</name>
    <dbReference type="NCBI Taxonomy" id="34508"/>
    <lineage>
        <taxon>Eukaryota</taxon>
        <taxon>Metazoa</taxon>
        <taxon>Ecdysozoa</taxon>
        <taxon>Nematoda</taxon>
        <taxon>Chromadorea</taxon>
        <taxon>Rhabditida</taxon>
        <taxon>Tylenchina</taxon>
        <taxon>Panagrolaimomorpha</taxon>
        <taxon>Strongyloidoidea</taxon>
        <taxon>Steinernematidae</taxon>
        <taxon>Steinernema</taxon>
    </lineage>
</organism>
<reference evidence="1 2" key="1">
    <citation type="journal article" date="2015" name="Genome Biol.">
        <title>Comparative genomics of Steinernema reveals deeply conserved gene regulatory networks.</title>
        <authorList>
            <person name="Dillman A.R."/>
            <person name="Macchietto M."/>
            <person name="Porter C.F."/>
            <person name="Rogers A."/>
            <person name="Williams B."/>
            <person name="Antoshechkin I."/>
            <person name="Lee M.M."/>
            <person name="Goodwin Z."/>
            <person name="Lu X."/>
            <person name="Lewis E.E."/>
            <person name="Goodrich-Blair H."/>
            <person name="Stock S.P."/>
            <person name="Adams B.J."/>
            <person name="Sternberg P.W."/>
            <person name="Mortazavi A."/>
        </authorList>
    </citation>
    <scope>NUCLEOTIDE SEQUENCE [LARGE SCALE GENOMIC DNA]</scope>
    <source>
        <strain evidence="1 2">ALL</strain>
    </source>
</reference>
<sequence length="119" mass="13480">MSNQRAATIVAGLRKRAERGDRDYASLAAWRQGAKWPQLGGGEQKESFENGESFIKVSIGNSVAVKAIILKCQQQTFFLVSPRFLRETIAHLEIHCCLRLFHSRVESQRAVARHVETRE</sequence>
<gene>
    <name evidence="1" type="ORF">L596_029934</name>
</gene>
<comment type="caution">
    <text evidence="1">The sequence shown here is derived from an EMBL/GenBank/DDBJ whole genome shotgun (WGS) entry which is preliminary data.</text>
</comment>
<dbReference type="EMBL" id="AZBU02000013">
    <property type="protein sequence ID" value="TKR58496.1"/>
    <property type="molecule type" value="Genomic_DNA"/>
</dbReference>
<proteinExistence type="predicted"/>
<protein>
    <submittedName>
        <fullName evidence="1">Uncharacterized protein</fullName>
    </submittedName>
</protein>
<dbReference type="AlphaFoldDB" id="A0A4U5LR87"/>